<keyword evidence="2" id="KW-1185">Reference proteome</keyword>
<dbReference type="Proteomes" id="UP000762676">
    <property type="component" value="Unassembled WGS sequence"/>
</dbReference>
<protein>
    <submittedName>
        <fullName evidence="1">Uncharacterized protein</fullName>
    </submittedName>
</protein>
<organism evidence="1 2">
    <name type="scientific">Elysia marginata</name>
    <dbReference type="NCBI Taxonomy" id="1093978"/>
    <lineage>
        <taxon>Eukaryota</taxon>
        <taxon>Metazoa</taxon>
        <taxon>Spiralia</taxon>
        <taxon>Lophotrochozoa</taxon>
        <taxon>Mollusca</taxon>
        <taxon>Gastropoda</taxon>
        <taxon>Heterobranchia</taxon>
        <taxon>Euthyneura</taxon>
        <taxon>Panpulmonata</taxon>
        <taxon>Sacoglossa</taxon>
        <taxon>Placobranchoidea</taxon>
        <taxon>Plakobranchidae</taxon>
        <taxon>Elysia</taxon>
    </lineage>
</organism>
<evidence type="ECO:0000313" key="2">
    <source>
        <dbReference type="Proteomes" id="UP000762676"/>
    </source>
</evidence>
<proteinExistence type="predicted"/>
<dbReference type="EMBL" id="BMAT01000719">
    <property type="protein sequence ID" value="GFR71697.1"/>
    <property type="molecule type" value="Genomic_DNA"/>
</dbReference>
<dbReference type="AlphaFoldDB" id="A0AAV4FEP6"/>
<evidence type="ECO:0000313" key="1">
    <source>
        <dbReference type="EMBL" id="GFR71697.1"/>
    </source>
</evidence>
<dbReference type="SUPFAM" id="SSF50969">
    <property type="entry name" value="YVTN repeat-like/Quinoprotein amine dehydrogenase"/>
    <property type="match status" value="1"/>
</dbReference>
<comment type="caution">
    <text evidence="1">The sequence shown here is derived from an EMBL/GenBank/DDBJ whole genome shotgun (WGS) entry which is preliminary data.</text>
</comment>
<dbReference type="InterPro" id="IPR011044">
    <property type="entry name" value="Quino_amine_DH_bsu"/>
</dbReference>
<sequence>MDGVQASMTTIAATPDGRRCLTYNTENLSISSHTVALWDLQKGVLPNIYMCPTHWFSPPPLNSRCDTNHIHVSYTLVFSPSFPSPGSLLASHTFPAGVTCAHLTPNGKMAAVGIRGEYQPTRLLVVPEGDTFEKTAQAWRQELLDGDDVERTFGDPQRLDAIINLVTD</sequence>
<name>A0AAV4FEP6_9GAST</name>
<reference evidence="1 2" key="1">
    <citation type="journal article" date="2021" name="Elife">
        <title>Chloroplast acquisition without the gene transfer in kleptoplastic sea slugs, Plakobranchus ocellatus.</title>
        <authorList>
            <person name="Maeda T."/>
            <person name="Takahashi S."/>
            <person name="Yoshida T."/>
            <person name="Shimamura S."/>
            <person name="Takaki Y."/>
            <person name="Nagai Y."/>
            <person name="Toyoda A."/>
            <person name="Suzuki Y."/>
            <person name="Arimoto A."/>
            <person name="Ishii H."/>
            <person name="Satoh N."/>
            <person name="Nishiyama T."/>
            <person name="Hasebe M."/>
            <person name="Maruyama T."/>
            <person name="Minagawa J."/>
            <person name="Obokata J."/>
            <person name="Shigenobu S."/>
        </authorList>
    </citation>
    <scope>NUCLEOTIDE SEQUENCE [LARGE SCALE GENOMIC DNA]</scope>
</reference>
<gene>
    <name evidence="1" type="ORF">ElyMa_000359400</name>
</gene>
<accession>A0AAV4FEP6</accession>